<name>A0ACB7Z7C4_9ERIC</name>
<reference evidence="1 2" key="1">
    <citation type="journal article" date="2021" name="Hortic Res">
        <title>High-quality reference genome and annotation aids understanding of berry development for evergreen blueberry (Vaccinium darrowii).</title>
        <authorList>
            <person name="Yu J."/>
            <person name="Hulse-Kemp A.M."/>
            <person name="Babiker E."/>
            <person name="Staton M."/>
        </authorList>
    </citation>
    <scope>NUCLEOTIDE SEQUENCE [LARGE SCALE GENOMIC DNA]</scope>
    <source>
        <strain evidence="2">cv. NJ 8807/NJ 8810</strain>
        <tissue evidence="1">Young leaf</tissue>
    </source>
</reference>
<protein>
    <submittedName>
        <fullName evidence="1">Uncharacterized protein</fullName>
    </submittedName>
</protein>
<organism evidence="1 2">
    <name type="scientific">Vaccinium darrowii</name>
    <dbReference type="NCBI Taxonomy" id="229202"/>
    <lineage>
        <taxon>Eukaryota</taxon>
        <taxon>Viridiplantae</taxon>
        <taxon>Streptophyta</taxon>
        <taxon>Embryophyta</taxon>
        <taxon>Tracheophyta</taxon>
        <taxon>Spermatophyta</taxon>
        <taxon>Magnoliopsida</taxon>
        <taxon>eudicotyledons</taxon>
        <taxon>Gunneridae</taxon>
        <taxon>Pentapetalae</taxon>
        <taxon>asterids</taxon>
        <taxon>Ericales</taxon>
        <taxon>Ericaceae</taxon>
        <taxon>Vaccinioideae</taxon>
        <taxon>Vaccinieae</taxon>
        <taxon>Vaccinium</taxon>
    </lineage>
</organism>
<evidence type="ECO:0000313" key="1">
    <source>
        <dbReference type="EMBL" id="KAH7860892.1"/>
    </source>
</evidence>
<dbReference type="Proteomes" id="UP000828048">
    <property type="component" value="Chromosome 4"/>
</dbReference>
<accession>A0ACB7Z7C4</accession>
<keyword evidence="2" id="KW-1185">Reference proteome</keyword>
<proteinExistence type="predicted"/>
<evidence type="ECO:0000313" key="2">
    <source>
        <dbReference type="Proteomes" id="UP000828048"/>
    </source>
</evidence>
<dbReference type="EMBL" id="CM037154">
    <property type="protein sequence ID" value="KAH7860892.1"/>
    <property type="molecule type" value="Genomic_DNA"/>
</dbReference>
<gene>
    <name evidence="1" type="ORF">Vadar_019225</name>
</gene>
<comment type="caution">
    <text evidence="1">The sequence shown here is derived from an EMBL/GenBank/DDBJ whole genome shotgun (WGS) entry which is preliminary data.</text>
</comment>
<sequence>MRLKKQRNQCPQREAERNIANASFEKAMLELQQSCHFLPQMDEQQQMVDGGFSTTVSTPWLELASQKGQIGITRISEWVLPYSNSKTNEEAAQRGLDFTFGCVFRFRLGVGGLQLMDVALRVTGARKLQSDDVPKFLLSWFPPRVTMTKRMTIVMTLD</sequence>